<evidence type="ECO:0000313" key="2">
    <source>
        <dbReference type="Proteomes" id="UP001150581"/>
    </source>
</evidence>
<keyword evidence="2" id="KW-1185">Reference proteome</keyword>
<name>A0ACC1IJF0_9FUNG</name>
<reference evidence="1" key="1">
    <citation type="submission" date="2022-07" db="EMBL/GenBank/DDBJ databases">
        <title>Phylogenomic reconstructions and comparative analyses of Kickxellomycotina fungi.</title>
        <authorList>
            <person name="Reynolds N.K."/>
            <person name="Stajich J.E."/>
            <person name="Barry K."/>
            <person name="Grigoriev I.V."/>
            <person name="Crous P."/>
            <person name="Smith M.E."/>
        </authorList>
    </citation>
    <scope>NUCLEOTIDE SEQUENCE</scope>
    <source>
        <strain evidence="1">Benny 63K</strain>
    </source>
</reference>
<keyword evidence="1" id="KW-0808">Transferase</keyword>
<sequence>MQRDLEKRLGFLRDHIVGPFRAARRHDSPEAARLVPVVAEVKLFERSYGVQKVYDQIIPRLYHKSDGLIFTAVKAPYMPGTCNTIVKWKPAGENSIDFKIRVTRNSSNAPELQLHQWLGGDNYELFGIMAVRPDDWATHFADLAPLDGRIAETIYDPEYSPPAVWRFLRFRDDKPHGNHASVIQRIIASIGDTMDLDELVNVMVQVRDNWKCRNPGS</sequence>
<protein>
    <submittedName>
        <fullName evidence="1">Dcp1p-Dcp2p decapping enzyme complex alpha subunit</fullName>
        <ecNumber evidence="1">2.7.7.50</ecNumber>
    </submittedName>
</protein>
<organism evidence="1 2">
    <name type="scientific">Kickxella alabastrina</name>
    <dbReference type="NCBI Taxonomy" id="61397"/>
    <lineage>
        <taxon>Eukaryota</taxon>
        <taxon>Fungi</taxon>
        <taxon>Fungi incertae sedis</taxon>
        <taxon>Zoopagomycota</taxon>
        <taxon>Kickxellomycotina</taxon>
        <taxon>Kickxellomycetes</taxon>
        <taxon>Kickxellales</taxon>
        <taxon>Kickxellaceae</taxon>
        <taxon>Kickxella</taxon>
    </lineage>
</organism>
<gene>
    <name evidence="1" type="primary">CEG1_2</name>
    <name evidence="1" type="ORF">LPJ66_005047</name>
</gene>
<proteinExistence type="predicted"/>
<comment type="caution">
    <text evidence="1">The sequence shown here is derived from an EMBL/GenBank/DDBJ whole genome shotgun (WGS) entry which is preliminary data.</text>
</comment>
<keyword evidence="1" id="KW-0548">Nucleotidyltransferase</keyword>
<accession>A0ACC1IJF0</accession>
<dbReference type="Proteomes" id="UP001150581">
    <property type="component" value="Unassembled WGS sequence"/>
</dbReference>
<evidence type="ECO:0000313" key="1">
    <source>
        <dbReference type="EMBL" id="KAJ1894675.1"/>
    </source>
</evidence>
<dbReference type="EMBL" id="JANBPG010000662">
    <property type="protein sequence ID" value="KAJ1894675.1"/>
    <property type="molecule type" value="Genomic_DNA"/>
</dbReference>
<dbReference type="EC" id="2.7.7.50" evidence="1"/>